<dbReference type="Gene3D" id="3.20.20.150">
    <property type="entry name" value="Divalent-metal-dependent TIM barrel enzymes"/>
    <property type="match status" value="1"/>
</dbReference>
<evidence type="ECO:0008006" key="3">
    <source>
        <dbReference type="Google" id="ProtNLM"/>
    </source>
</evidence>
<dbReference type="STRING" id="717960.EC1_17450"/>
<dbReference type="KEGG" id="euc:EC1_17450"/>
<reference evidence="1 2" key="1">
    <citation type="submission" date="2010-03" db="EMBL/GenBank/DDBJ databases">
        <title>The genome sequence of Eubacterium cylindroides T2-87.</title>
        <authorList>
            <consortium name="metaHIT consortium -- http://www.metahit.eu/"/>
            <person name="Pajon A."/>
            <person name="Turner K."/>
            <person name="Parkhill J."/>
            <person name="Duncan S."/>
            <person name="Flint H."/>
        </authorList>
    </citation>
    <scope>NUCLEOTIDE SEQUENCE [LARGE SCALE GENOMIC DNA]</scope>
    <source>
        <strain evidence="1 2">T2-87</strain>
    </source>
</reference>
<dbReference type="Proteomes" id="UP000008801">
    <property type="component" value="Chromosome"/>
</dbReference>
<organism evidence="1 2">
    <name type="scientific">Faecalitalea cylindroides T2-87</name>
    <dbReference type="NCBI Taxonomy" id="717960"/>
    <lineage>
        <taxon>Bacteria</taxon>
        <taxon>Bacillati</taxon>
        <taxon>Bacillota</taxon>
        <taxon>Erysipelotrichia</taxon>
        <taxon>Erysipelotrichales</taxon>
        <taxon>Erysipelotrichaceae</taxon>
        <taxon>Faecalitalea</taxon>
    </lineage>
</organism>
<protein>
    <recommendedName>
        <fullName evidence="3">Sugar phosphate isomerase/epimerase</fullName>
    </recommendedName>
</protein>
<dbReference type="HOGENOM" id="CLU_2301653_0_0_9"/>
<dbReference type="SUPFAM" id="SSF51658">
    <property type="entry name" value="Xylose isomerase-like"/>
    <property type="match status" value="1"/>
</dbReference>
<dbReference type="EMBL" id="FP929041">
    <property type="protein sequence ID" value="CBK89026.1"/>
    <property type="molecule type" value="Genomic_DNA"/>
</dbReference>
<dbReference type="AlphaFoldDB" id="D4JFQ4"/>
<evidence type="ECO:0000313" key="1">
    <source>
        <dbReference type="EMBL" id="CBK89026.1"/>
    </source>
</evidence>
<proteinExistence type="predicted"/>
<dbReference type="InterPro" id="IPR036237">
    <property type="entry name" value="Xyl_isomerase-like_sf"/>
</dbReference>
<gene>
    <name evidence="1" type="ORF">EC1_17450</name>
</gene>
<evidence type="ECO:0000313" key="2">
    <source>
        <dbReference type="Proteomes" id="UP000008801"/>
    </source>
</evidence>
<accession>D4JFQ4</accession>
<sequence>MQLSIITDQINQDFETALQIIHEHGYKYIEIHNVFSKSIEECNDKEVKKIKELVQRYEVKVTNIASTIFFLCPLYENDQVTLFNPEFYSIKGNVHAFKVS</sequence>
<name>D4JFQ4_9FIRM</name>
<reference evidence="1 2" key="2">
    <citation type="submission" date="2010-03" db="EMBL/GenBank/DDBJ databases">
        <authorList>
            <person name="Pajon A."/>
        </authorList>
    </citation>
    <scope>NUCLEOTIDE SEQUENCE [LARGE SCALE GENOMIC DNA]</scope>
    <source>
        <strain evidence="1 2">T2-87</strain>
    </source>
</reference>